<feature type="compositionally biased region" description="Low complexity" evidence="1">
    <location>
        <begin position="74"/>
        <end position="84"/>
    </location>
</feature>
<keyword evidence="5" id="KW-1185">Reference proteome</keyword>
<organism evidence="4 5">
    <name type="scientific">Streptomyces ureilyticus</name>
    <dbReference type="NCBI Taxonomy" id="1775131"/>
    <lineage>
        <taxon>Bacteria</taxon>
        <taxon>Bacillati</taxon>
        <taxon>Actinomycetota</taxon>
        <taxon>Actinomycetes</taxon>
        <taxon>Kitasatosporales</taxon>
        <taxon>Streptomycetaceae</taxon>
        <taxon>Streptomyces</taxon>
    </lineage>
</organism>
<dbReference type="RefSeq" id="WP_165343849.1">
    <property type="nucleotide sequence ID" value="NZ_JAAKZX010000174.1"/>
</dbReference>
<feature type="domain" description="DUF8175" evidence="3">
    <location>
        <begin position="70"/>
        <end position="256"/>
    </location>
</feature>
<keyword evidence="2" id="KW-0472">Membrane</keyword>
<reference evidence="4 5" key="1">
    <citation type="submission" date="2020-02" db="EMBL/GenBank/DDBJ databases">
        <title>Whole-genome analyses of novel actinobacteria.</title>
        <authorList>
            <person name="Sahin N."/>
            <person name="Tokatli A."/>
        </authorList>
    </citation>
    <scope>NUCLEOTIDE SEQUENCE [LARGE SCALE GENOMIC DNA]</scope>
    <source>
        <strain evidence="4 5">YC419</strain>
    </source>
</reference>
<dbReference type="EMBL" id="JAAKZX010000174">
    <property type="protein sequence ID" value="NGO47328.1"/>
    <property type="molecule type" value="Genomic_DNA"/>
</dbReference>
<proteinExistence type="predicted"/>
<evidence type="ECO:0000313" key="5">
    <source>
        <dbReference type="Proteomes" id="UP001518140"/>
    </source>
</evidence>
<evidence type="ECO:0000313" key="4">
    <source>
        <dbReference type="EMBL" id="NGO47328.1"/>
    </source>
</evidence>
<name>A0ABX0E0L8_9ACTN</name>
<keyword evidence="2" id="KW-1133">Transmembrane helix</keyword>
<gene>
    <name evidence="4" type="ORF">G6048_36275</name>
</gene>
<evidence type="ECO:0000256" key="1">
    <source>
        <dbReference type="SAM" id="MobiDB-lite"/>
    </source>
</evidence>
<dbReference type="InterPro" id="IPR058488">
    <property type="entry name" value="DUF8175"/>
</dbReference>
<evidence type="ECO:0000259" key="3">
    <source>
        <dbReference type="Pfam" id="PF26526"/>
    </source>
</evidence>
<comment type="caution">
    <text evidence="4">The sequence shown here is derived from an EMBL/GenBank/DDBJ whole genome shotgun (WGS) entry which is preliminary data.</text>
</comment>
<evidence type="ECO:0000256" key="2">
    <source>
        <dbReference type="SAM" id="Phobius"/>
    </source>
</evidence>
<accession>A0ABX0E0L8</accession>
<feature type="transmembrane region" description="Helical" evidence="2">
    <location>
        <begin position="20"/>
        <end position="41"/>
    </location>
</feature>
<feature type="region of interest" description="Disordered" evidence="1">
    <location>
        <begin position="46"/>
        <end position="96"/>
    </location>
</feature>
<keyword evidence="2" id="KW-0812">Transmembrane</keyword>
<protein>
    <recommendedName>
        <fullName evidence="3">DUF8175 domain-containing protein</fullName>
    </recommendedName>
</protein>
<dbReference type="Proteomes" id="UP001518140">
    <property type="component" value="Unassembled WGS sequence"/>
</dbReference>
<sequence>MAEPGNSAAGGEPRSPWLRTGFVLAAAFIGFVAVIGAAVAFSSDGSGRGGSNAAHTAHTAEDPGVRAADPPPSAADASDDGGAPCPELADKQQDVPTAAPKGVTWTLYRSVALPVSKAAGPAVAGQDIARCYAHTPVGALLASSQISVRYLAAGDWLKVTRTQTVGAGRDAYIADRTKAERTAPPDGEGGTYGQIAGFKFVTYNETTAVIQTVWRFPDGRMQAATTTVLWQDGDWRLEYPAAPAAPTPVDSLAGYAEWGGV</sequence>
<dbReference type="Pfam" id="PF26526">
    <property type="entry name" value="DUF8175"/>
    <property type="match status" value="1"/>
</dbReference>